<dbReference type="GO" id="GO:0009252">
    <property type="term" value="P:peptidoglycan biosynthetic process"/>
    <property type="evidence" value="ECO:0007669"/>
    <property type="project" value="TreeGrafter"/>
</dbReference>
<dbReference type="CDD" id="cd00430">
    <property type="entry name" value="PLPDE_III_AR"/>
    <property type="match status" value="1"/>
</dbReference>
<accession>A0A6J7DT50</accession>
<dbReference type="Pfam" id="PF00842">
    <property type="entry name" value="Ala_racemase_C"/>
    <property type="match status" value="1"/>
</dbReference>
<protein>
    <submittedName>
        <fullName evidence="5">Unannotated protein</fullName>
    </submittedName>
</protein>
<dbReference type="Gene3D" id="3.20.20.10">
    <property type="entry name" value="Alanine racemase"/>
    <property type="match status" value="1"/>
</dbReference>
<dbReference type="GO" id="GO:0030632">
    <property type="term" value="P:D-alanine biosynthetic process"/>
    <property type="evidence" value="ECO:0007669"/>
    <property type="project" value="TreeGrafter"/>
</dbReference>
<evidence type="ECO:0000256" key="3">
    <source>
        <dbReference type="ARBA" id="ARBA00023235"/>
    </source>
</evidence>
<sequence>MARATAEVDLEAIRLNCALLDSKAGTATLCAVVKANGYGHGMLEVARAAQEGGASWLAVAAGSEALELRHAGIGGRILVMGVVGREEVEELVSASCDLVAWSDDLVEWALRAETRARLHVKFDTGMGRLGTRSLPNAVRLALRVEDSDGVELIGVTTHFATADAADPSFMREQNAKFTEFVEQVRGFAPEVIAHAANSAATLGFPESHHDMVRCGIGIYGLDPFGADPAVHGLIPALGLKSWLGTVKETAAGESVGYGQTFIAETPTVIGTVPIGYADGVRRLLGGGADALVGGRRVPIVGNVSMDNITLDLGQGATDSVGSEVILLGSDGENRLLVEDWARAAQTINYEIATGLGGRTSFEYRGKA</sequence>
<dbReference type="PANTHER" id="PTHR30511">
    <property type="entry name" value="ALANINE RACEMASE"/>
    <property type="match status" value="1"/>
</dbReference>
<dbReference type="GO" id="GO:0005829">
    <property type="term" value="C:cytosol"/>
    <property type="evidence" value="ECO:0007669"/>
    <property type="project" value="TreeGrafter"/>
</dbReference>
<evidence type="ECO:0000256" key="2">
    <source>
        <dbReference type="ARBA" id="ARBA00022898"/>
    </source>
</evidence>
<dbReference type="Gene3D" id="2.40.37.10">
    <property type="entry name" value="Lyase, Ornithine Decarboxylase, Chain A, domain 1"/>
    <property type="match status" value="1"/>
</dbReference>
<dbReference type="HAMAP" id="MF_01201">
    <property type="entry name" value="Ala_racemase"/>
    <property type="match status" value="1"/>
</dbReference>
<dbReference type="PRINTS" id="PR00992">
    <property type="entry name" value="ALARACEMASE"/>
</dbReference>
<dbReference type="EMBL" id="CAFBLU010000012">
    <property type="protein sequence ID" value="CAB4874112.1"/>
    <property type="molecule type" value="Genomic_DNA"/>
</dbReference>
<dbReference type="AlphaFoldDB" id="A0A6J7DT50"/>
<dbReference type="Pfam" id="PF01168">
    <property type="entry name" value="Ala_racemase_N"/>
    <property type="match status" value="1"/>
</dbReference>
<evidence type="ECO:0000313" key="5">
    <source>
        <dbReference type="EMBL" id="CAB4874112.1"/>
    </source>
</evidence>
<keyword evidence="3" id="KW-0413">Isomerase</keyword>
<proteinExistence type="inferred from homology"/>
<comment type="cofactor">
    <cofactor evidence="1">
        <name>pyridoxal 5'-phosphate</name>
        <dbReference type="ChEBI" id="CHEBI:597326"/>
    </cofactor>
</comment>
<dbReference type="InterPro" id="IPR011079">
    <property type="entry name" value="Ala_racemase_C"/>
</dbReference>
<dbReference type="PANTHER" id="PTHR30511:SF0">
    <property type="entry name" value="ALANINE RACEMASE, CATABOLIC-RELATED"/>
    <property type="match status" value="1"/>
</dbReference>
<feature type="domain" description="Alanine racemase C-terminal" evidence="4">
    <location>
        <begin position="236"/>
        <end position="364"/>
    </location>
</feature>
<dbReference type="InterPro" id="IPR029066">
    <property type="entry name" value="PLP-binding_barrel"/>
</dbReference>
<dbReference type="SUPFAM" id="SSF50621">
    <property type="entry name" value="Alanine racemase C-terminal domain-like"/>
    <property type="match status" value="1"/>
</dbReference>
<reference evidence="5" key="1">
    <citation type="submission" date="2020-05" db="EMBL/GenBank/DDBJ databases">
        <authorList>
            <person name="Chiriac C."/>
            <person name="Salcher M."/>
            <person name="Ghai R."/>
            <person name="Kavagutti S V."/>
        </authorList>
    </citation>
    <scope>NUCLEOTIDE SEQUENCE</scope>
</reference>
<keyword evidence="2" id="KW-0663">Pyridoxal phosphate</keyword>
<organism evidence="5">
    <name type="scientific">freshwater metagenome</name>
    <dbReference type="NCBI Taxonomy" id="449393"/>
    <lineage>
        <taxon>unclassified sequences</taxon>
        <taxon>metagenomes</taxon>
        <taxon>ecological metagenomes</taxon>
    </lineage>
</organism>
<dbReference type="InterPro" id="IPR020622">
    <property type="entry name" value="Ala_racemase_pyridoxalP-BS"/>
</dbReference>
<dbReference type="PROSITE" id="PS00395">
    <property type="entry name" value="ALANINE_RACEMASE"/>
    <property type="match status" value="1"/>
</dbReference>
<dbReference type="GO" id="GO:0030170">
    <property type="term" value="F:pyridoxal phosphate binding"/>
    <property type="evidence" value="ECO:0007669"/>
    <property type="project" value="TreeGrafter"/>
</dbReference>
<dbReference type="SMART" id="SM01005">
    <property type="entry name" value="Ala_racemase_C"/>
    <property type="match status" value="1"/>
</dbReference>
<evidence type="ECO:0000259" key="4">
    <source>
        <dbReference type="SMART" id="SM01005"/>
    </source>
</evidence>
<dbReference type="FunFam" id="3.20.20.10:FF:000002">
    <property type="entry name" value="Alanine racemase"/>
    <property type="match status" value="1"/>
</dbReference>
<dbReference type="InterPro" id="IPR009006">
    <property type="entry name" value="Ala_racemase/Decarboxylase_C"/>
</dbReference>
<dbReference type="InterPro" id="IPR001608">
    <property type="entry name" value="Ala_racemase_N"/>
</dbReference>
<dbReference type="SUPFAM" id="SSF51419">
    <property type="entry name" value="PLP-binding barrel"/>
    <property type="match status" value="1"/>
</dbReference>
<gene>
    <name evidence="5" type="ORF">UFOPK3444_00908</name>
</gene>
<dbReference type="GO" id="GO:0008784">
    <property type="term" value="F:alanine racemase activity"/>
    <property type="evidence" value="ECO:0007669"/>
    <property type="project" value="InterPro"/>
</dbReference>
<dbReference type="NCBIfam" id="TIGR00492">
    <property type="entry name" value="alr"/>
    <property type="match status" value="1"/>
</dbReference>
<dbReference type="InterPro" id="IPR000821">
    <property type="entry name" value="Ala_racemase"/>
</dbReference>
<name>A0A6J7DT50_9ZZZZ</name>
<evidence type="ECO:0000256" key="1">
    <source>
        <dbReference type="ARBA" id="ARBA00001933"/>
    </source>
</evidence>